<dbReference type="SMART" id="SM00386">
    <property type="entry name" value="HAT"/>
    <property type="match status" value="8"/>
</dbReference>
<dbReference type="Pfam" id="PF23240">
    <property type="entry name" value="HAT_PRP39_N"/>
    <property type="match status" value="1"/>
</dbReference>
<dbReference type="Pfam" id="PF23241">
    <property type="entry name" value="HAT_PRP39_C"/>
    <property type="match status" value="1"/>
</dbReference>
<dbReference type="InterPro" id="IPR003107">
    <property type="entry name" value="HAT"/>
</dbReference>
<dbReference type="SMR" id="A0A7M7G434"/>
<dbReference type="PANTHER" id="PTHR17204:SF25">
    <property type="entry name" value="RRM DOMAIN-CONTAINING PROTEIN"/>
    <property type="match status" value="1"/>
</dbReference>
<dbReference type="FunCoup" id="A0A7M7G434">
    <property type="interactions" value="1338"/>
</dbReference>
<evidence type="ECO:0000313" key="11">
    <source>
        <dbReference type="EnsemblMetazoa" id="XP_001602582"/>
    </source>
</evidence>
<dbReference type="InterPro" id="IPR034217">
    <property type="entry name" value="SART3_RRM1"/>
</dbReference>
<protein>
    <recommendedName>
        <fullName evidence="10">RRM domain-containing protein</fullName>
    </recommendedName>
</protein>
<dbReference type="Gene3D" id="3.30.70.330">
    <property type="match status" value="2"/>
</dbReference>
<dbReference type="EnsemblMetazoa" id="XM_001602532">
    <property type="protein sequence ID" value="XP_001602582"/>
    <property type="gene ID" value="LOC100118670"/>
</dbReference>
<feature type="compositionally biased region" description="Polar residues" evidence="9">
    <location>
        <begin position="859"/>
        <end position="876"/>
    </location>
</feature>
<evidence type="ECO:0000256" key="4">
    <source>
        <dbReference type="ARBA" id="ARBA00022884"/>
    </source>
</evidence>
<dbReference type="GO" id="GO:0005634">
    <property type="term" value="C:nucleus"/>
    <property type="evidence" value="ECO:0007669"/>
    <property type="project" value="UniProtKB-SubCell"/>
</dbReference>
<evidence type="ECO:0000256" key="5">
    <source>
        <dbReference type="ARBA" id="ARBA00023187"/>
    </source>
</evidence>
<dbReference type="InterPro" id="IPR011990">
    <property type="entry name" value="TPR-like_helical_dom_sf"/>
</dbReference>
<evidence type="ECO:0000256" key="9">
    <source>
        <dbReference type="SAM" id="MobiDB-lite"/>
    </source>
</evidence>
<feature type="compositionally biased region" description="Acidic residues" evidence="9">
    <location>
        <begin position="50"/>
        <end position="68"/>
    </location>
</feature>
<accession>A0A7M7G434</accession>
<dbReference type="Pfam" id="PF05391">
    <property type="entry name" value="Lsm_interact"/>
    <property type="match status" value="1"/>
</dbReference>
<dbReference type="SMART" id="SM00360">
    <property type="entry name" value="RRM"/>
    <property type="match status" value="2"/>
</dbReference>
<dbReference type="RefSeq" id="XP_001602582.2">
    <property type="nucleotide sequence ID" value="XM_001602532.6"/>
</dbReference>
<dbReference type="InterPro" id="IPR059164">
    <property type="entry name" value="HAT_PRP39_C"/>
</dbReference>
<dbReference type="SUPFAM" id="SSF48452">
    <property type="entry name" value="TPR-like"/>
    <property type="match status" value="1"/>
</dbReference>
<keyword evidence="3" id="KW-0677">Repeat</keyword>
<keyword evidence="12" id="KW-1185">Reference proteome</keyword>
<dbReference type="InterPro" id="IPR008669">
    <property type="entry name" value="LSM_interact"/>
</dbReference>
<feature type="domain" description="RRM" evidence="10">
    <location>
        <begin position="678"/>
        <end position="754"/>
    </location>
</feature>
<reference evidence="11" key="1">
    <citation type="submission" date="2021-01" db="UniProtKB">
        <authorList>
            <consortium name="EnsemblMetazoa"/>
        </authorList>
    </citation>
    <scope>IDENTIFICATION</scope>
</reference>
<dbReference type="OrthoDB" id="360390at2759"/>
<evidence type="ECO:0000256" key="7">
    <source>
        <dbReference type="PROSITE-ProRule" id="PRU00176"/>
    </source>
</evidence>
<dbReference type="GO" id="GO:0003723">
    <property type="term" value="F:RNA binding"/>
    <property type="evidence" value="ECO:0007669"/>
    <property type="project" value="UniProtKB-UniRule"/>
</dbReference>
<dbReference type="Gene3D" id="1.25.40.10">
    <property type="entry name" value="Tetratricopeptide repeat domain"/>
    <property type="match status" value="2"/>
</dbReference>
<feature type="region of interest" description="Disordered" evidence="9">
    <location>
        <begin position="565"/>
        <end position="660"/>
    </location>
</feature>
<name>A0A7M7G434_NASVI</name>
<feature type="coiled-coil region" evidence="8">
    <location>
        <begin position="416"/>
        <end position="443"/>
    </location>
</feature>
<keyword evidence="4 7" id="KW-0694">RNA-binding</keyword>
<dbReference type="PROSITE" id="PS50102">
    <property type="entry name" value="RRM"/>
    <property type="match status" value="2"/>
</dbReference>
<dbReference type="InterPro" id="IPR000504">
    <property type="entry name" value="RRM_dom"/>
</dbReference>
<keyword evidence="6" id="KW-0539">Nucleus</keyword>
<dbReference type="AlphaFoldDB" id="A0A7M7G434"/>
<feature type="region of interest" description="Disordered" evidence="9">
    <location>
        <begin position="1"/>
        <end position="68"/>
    </location>
</feature>
<proteinExistence type="predicted"/>
<dbReference type="InterPro" id="IPR012677">
    <property type="entry name" value="Nucleotide-bd_a/b_plait_sf"/>
</dbReference>
<dbReference type="Proteomes" id="UP000002358">
    <property type="component" value="Unassembled WGS sequence"/>
</dbReference>
<keyword evidence="2" id="KW-0507">mRNA processing</keyword>
<sequence length="924" mass="106265">MDMNEIADEEENERKLLADTSDEESEDIEKIDDEVLTSDSEAEGVKVEDKDMEDEDSDGNSDDEDEANEAEVRLIEAKLATDPYDYDTHKKLIEKLQSMGELERLRAARESMSQKYPLTTEIWLSWLRDEIKLAETSEEKKAVIELCERAVNDYLSVEIWLEYLQFSTGLGTEKETTEKIRNIFERALTAAGLHVTKGALIWDVYREFENFMALMMDKTDPEKNTQINRIGKLYKRQLACPLFGMEKTFEEYEIWRSLEGMECTEDDKIIKSGYERALAQLNERIPFEEKIESIENKNERLDAYKAYLTHEKKIGDPARVALLYERAITDISLEPTLWTDYIHYVETNIKIDDITEKIYVRAMRNVPWCAKVWQNWIRFYEKKNSPLTDVQKLIESAFAVGFSTAEEYRNVWMSYLEYLRRRIDKSEDEKKNLEILENAFNRACDHLASFGIEGDPSCEILQFWARTEAIHVNDMEKARSLWSDIMSQGHSESATSWLEYISLERCYGDTKHLRKLFQKALTSVKDWPESIANAWINFERDEGTLEQMEICETKVKERLEKVAEERQKSQQYSNAHEEVPSSKKAGKRKIEADAKWKKLGSSTKIAKMDKSPKPIIRESTLKLDKKKPTSESKNNLKPKVAPPPGYEESKVAPPPGYEEADEKMEEDMNNLQEADPNITVFVSNLDYTATEEEVREALKPIWPIISFRMVKDFKGRSKGFCYVSLSSEEAVNEALKLDRTRINGRPMFISRCDPDKTSRGPIFKYKTELEKNKLFVKGLSPTTTKEDLENIFRVHGSLKDVRIVTYRNGHSKGLAYVEFDDENCAAKALVATDGMTIADKVINVAISQPPQRKHLPGTDESNTVKSLGGSTTSRSHFGNPKTILSMVPRTVIKNVTNNKSAEISGNGVLQPLSNADFRNMLLKK</sequence>
<evidence type="ECO:0000256" key="6">
    <source>
        <dbReference type="ARBA" id="ARBA00023242"/>
    </source>
</evidence>
<dbReference type="SUPFAM" id="SSF54928">
    <property type="entry name" value="RNA-binding domain, RBD"/>
    <property type="match status" value="2"/>
</dbReference>
<evidence type="ECO:0000256" key="1">
    <source>
        <dbReference type="ARBA" id="ARBA00004123"/>
    </source>
</evidence>
<dbReference type="GeneID" id="100118670"/>
<dbReference type="FunFam" id="1.25.40.10:FF:000098">
    <property type="entry name" value="Squamous cell carcinoma antigen recognized by T-cells 3"/>
    <property type="match status" value="1"/>
</dbReference>
<comment type="subcellular location">
    <subcellularLocation>
        <location evidence="1">Nucleus</location>
    </subcellularLocation>
</comment>
<dbReference type="GO" id="GO:0008380">
    <property type="term" value="P:RNA splicing"/>
    <property type="evidence" value="ECO:0007669"/>
    <property type="project" value="UniProtKB-KW"/>
</dbReference>
<dbReference type="Pfam" id="PF00076">
    <property type="entry name" value="RRM_1"/>
    <property type="match status" value="2"/>
</dbReference>
<evidence type="ECO:0000256" key="2">
    <source>
        <dbReference type="ARBA" id="ARBA00022664"/>
    </source>
</evidence>
<dbReference type="KEGG" id="nvi:100118670"/>
<dbReference type="PANTHER" id="PTHR17204">
    <property type="entry name" value="PRE-MRNA PROCESSING PROTEIN PRP39-RELATED"/>
    <property type="match status" value="1"/>
</dbReference>
<dbReference type="InterPro" id="IPR035979">
    <property type="entry name" value="RBD_domain_sf"/>
</dbReference>
<evidence type="ECO:0000256" key="8">
    <source>
        <dbReference type="SAM" id="Coils"/>
    </source>
</evidence>
<dbReference type="GO" id="GO:0006397">
    <property type="term" value="P:mRNA processing"/>
    <property type="evidence" value="ECO:0007669"/>
    <property type="project" value="UniProtKB-KW"/>
</dbReference>
<keyword evidence="8" id="KW-0175">Coiled coil</keyword>
<dbReference type="CDD" id="cd12391">
    <property type="entry name" value="RRM1_SART3"/>
    <property type="match status" value="1"/>
</dbReference>
<feature type="compositionally biased region" description="Basic and acidic residues" evidence="9">
    <location>
        <begin position="606"/>
        <end position="630"/>
    </location>
</feature>
<evidence type="ECO:0000256" key="3">
    <source>
        <dbReference type="ARBA" id="ARBA00022737"/>
    </source>
</evidence>
<feature type="compositionally biased region" description="Acidic residues" evidence="9">
    <location>
        <begin position="1"/>
        <end position="11"/>
    </location>
</feature>
<feature type="domain" description="RRM" evidence="10">
    <location>
        <begin position="772"/>
        <end position="849"/>
    </location>
</feature>
<feature type="compositionally biased region" description="Acidic residues" evidence="9">
    <location>
        <begin position="20"/>
        <end position="42"/>
    </location>
</feature>
<evidence type="ECO:0000259" key="10">
    <source>
        <dbReference type="PROSITE" id="PS50102"/>
    </source>
</evidence>
<keyword evidence="5" id="KW-0508">mRNA splicing</keyword>
<evidence type="ECO:0000313" key="12">
    <source>
        <dbReference type="Proteomes" id="UP000002358"/>
    </source>
</evidence>
<organism evidence="11 12">
    <name type="scientific">Nasonia vitripennis</name>
    <name type="common">Parasitic wasp</name>
    <dbReference type="NCBI Taxonomy" id="7425"/>
    <lineage>
        <taxon>Eukaryota</taxon>
        <taxon>Metazoa</taxon>
        <taxon>Ecdysozoa</taxon>
        <taxon>Arthropoda</taxon>
        <taxon>Hexapoda</taxon>
        <taxon>Insecta</taxon>
        <taxon>Pterygota</taxon>
        <taxon>Neoptera</taxon>
        <taxon>Endopterygota</taxon>
        <taxon>Hymenoptera</taxon>
        <taxon>Apocrita</taxon>
        <taxon>Proctotrupomorpha</taxon>
        <taxon>Chalcidoidea</taxon>
        <taxon>Pteromalidae</taxon>
        <taxon>Pteromalinae</taxon>
        <taxon>Nasonia</taxon>
    </lineage>
</organism>
<feature type="region of interest" description="Disordered" evidence="9">
    <location>
        <begin position="849"/>
        <end position="880"/>
    </location>
</feature>
<dbReference type="InParanoid" id="A0A7M7G434"/>